<name>A0A2R4W2C1_THEAF</name>
<dbReference type="AlphaFoldDB" id="A0A2R4W2C1"/>
<feature type="signal peptide" evidence="1">
    <location>
        <begin position="1"/>
        <end position="21"/>
    </location>
</feature>
<protein>
    <submittedName>
        <fullName evidence="2">Uncharacterized protein</fullName>
    </submittedName>
</protein>
<dbReference type="KEGG" id="taci:TDSAC_1623"/>
<keyword evidence="1" id="KW-0732">Signal</keyword>
<dbReference type="Proteomes" id="UP000244792">
    <property type="component" value="Chromosome"/>
</dbReference>
<gene>
    <name evidence="2" type="ORF">TDSAC_1623</name>
</gene>
<evidence type="ECO:0000256" key="1">
    <source>
        <dbReference type="SAM" id="SignalP"/>
    </source>
</evidence>
<accession>A0A2R4W2C1</accession>
<evidence type="ECO:0000313" key="3">
    <source>
        <dbReference type="Proteomes" id="UP000244792"/>
    </source>
</evidence>
<dbReference type="RefSeq" id="WP_150130316.1">
    <property type="nucleotide sequence ID" value="NZ_CP020921.1"/>
</dbReference>
<proteinExistence type="predicted"/>
<dbReference type="OrthoDB" id="9826744at2"/>
<evidence type="ECO:0000313" key="2">
    <source>
        <dbReference type="EMBL" id="AWB10959.1"/>
    </source>
</evidence>
<feature type="chain" id="PRO_5015352263" evidence="1">
    <location>
        <begin position="22"/>
        <end position="151"/>
    </location>
</feature>
<reference evidence="2 3" key="1">
    <citation type="submission" date="2017-04" db="EMBL/GenBank/DDBJ databases">
        <title>Genomic insights into metabolism of Thermodesulfobium acidiphilum.</title>
        <authorList>
            <person name="Toshchakov S.V."/>
            <person name="Frolov E.N."/>
            <person name="Kublanov I.V."/>
            <person name="Samarov N.I."/>
            <person name="Novikov A."/>
            <person name="Lebedinsky A.V."/>
            <person name="Bonch-Osmolovskaya E.A."/>
            <person name="Chernyh N.A."/>
        </authorList>
    </citation>
    <scope>NUCLEOTIDE SEQUENCE [LARGE SCALE GENOMIC DNA]</scope>
    <source>
        <strain evidence="2 3">3127-1</strain>
    </source>
</reference>
<keyword evidence="3" id="KW-1185">Reference proteome</keyword>
<dbReference type="EMBL" id="CP020921">
    <property type="protein sequence ID" value="AWB10959.1"/>
    <property type="molecule type" value="Genomic_DNA"/>
</dbReference>
<organism evidence="2 3">
    <name type="scientific">Thermodesulfobium acidiphilum</name>
    <dbReference type="NCBI Taxonomy" id="1794699"/>
    <lineage>
        <taxon>Bacteria</taxon>
        <taxon>Pseudomonadati</taxon>
        <taxon>Thermodesulfobiota</taxon>
        <taxon>Thermodesulfobiia</taxon>
        <taxon>Thermodesulfobiales</taxon>
        <taxon>Thermodesulfobiaceae</taxon>
        <taxon>Thermodesulfobium</taxon>
    </lineage>
</organism>
<sequence>MRKLIFLTILFLVLAQTKAMAMSISVSQGDPESSYPIPYSTYPFTQTLFFHTIQNLTANQIRVYIYLDYPLGIKATATTTNNQVLPKEGGFYYIDIPPKLSAIIRIKVDSSGLTNEYAIESIYTTNIDQDIIKRIDYLLVEKPAELDSGML</sequence>